<proteinExistence type="inferred from homology"/>
<dbReference type="InterPro" id="IPR016166">
    <property type="entry name" value="FAD-bd_PCMH"/>
</dbReference>
<feature type="domain" description="FAD-binding PCMH-type" evidence="5">
    <location>
        <begin position="83"/>
        <end position="254"/>
    </location>
</feature>
<keyword evidence="7" id="KW-1185">Reference proteome</keyword>
<keyword evidence="3" id="KW-0274">FAD</keyword>
<comment type="similarity">
    <text evidence="1">Belongs to the oxygen-dependent FAD-linked oxidoreductase family.</text>
</comment>
<dbReference type="PROSITE" id="PS51387">
    <property type="entry name" value="FAD_PCMH"/>
    <property type="match status" value="1"/>
</dbReference>
<evidence type="ECO:0000313" key="7">
    <source>
        <dbReference type="Proteomes" id="UP000184330"/>
    </source>
</evidence>
<gene>
    <name evidence="6" type="ORF">PAC_05549</name>
</gene>
<dbReference type="STRING" id="576137.A0A1L7WSB0"/>
<dbReference type="GO" id="GO:0016491">
    <property type="term" value="F:oxidoreductase activity"/>
    <property type="evidence" value="ECO:0007669"/>
    <property type="project" value="UniProtKB-KW"/>
</dbReference>
<dbReference type="InterPro" id="IPR016169">
    <property type="entry name" value="FAD-bd_PCMH_sub2"/>
</dbReference>
<evidence type="ECO:0000256" key="4">
    <source>
        <dbReference type="ARBA" id="ARBA00023002"/>
    </source>
</evidence>
<dbReference type="Gene3D" id="3.30.465.10">
    <property type="match status" value="1"/>
</dbReference>
<dbReference type="OrthoDB" id="2151789at2759"/>
<organism evidence="6 7">
    <name type="scientific">Phialocephala subalpina</name>
    <dbReference type="NCBI Taxonomy" id="576137"/>
    <lineage>
        <taxon>Eukaryota</taxon>
        <taxon>Fungi</taxon>
        <taxon>Dikarya</taxon>
        <taxon>Ascomycota</taxon>
        <taxon>Pezizomycotina</taxon>
        <taxon>Leotiomycetes</taxon>
        <taxon>Helotiales</taxon>
        <taxon>Mollisiaceae</taxon>
        <taxon>Phialocephala</taxon>
        <taxon>Phialocephala fortinii species complex</taxon>
    </lineage>
</organism>
<dbReference type="InterPro" id="IPR036318">
    <property type="entry name" value="FAD-bd_PCMH-like_sf"/>
</dbReference>
<accession>A0A1L7WSB0</accession>
<evidence type="ECO:0000259" key="5">
    <source>
        <dbReference type="PROSITE" id="PS51387"/>
    </source>
</evidence>
<keyword evidence="2" id="KW-0285">Flavoprotein</keyword>
<dbReference type="Proteomes" id="UP000184330">
    <property type="component" value="Unassembled WGS sequence"/>
</dbReference>
<dbReference type="GO" id="GO:0071949">
    <property type="term" value="F:FAD binding"/>
    <property type="evidence" value="ECO:0007669"/>
    <property type="project" value="InterPro"/>
</dbReference>
<dbReference type="InterPro" id="IPR006094">
    <property type="entry name" value="Oxid_FAD_bind_N"/>
</dbReference>
<reference evidence="6 7" key="1">
    <citation type="submission" date="2016-03" db="EMBL/GenBank/DDBJ databases">
        <authorList>
            <person name="Ploux O."/>
        </authorList>
    </citation>
    <scope>NUCLEOTIDE SEQUENCE [LARGE SCALE GENOMIC DNA]</scope>
    <source>
        <strain evidence="6 7">UAMH 11012</strain>
    </source>
</reference>
<evidence type="ECO:0000256" key="3">
    <source>
        <dbReference type="ARBA" id="ARBA00022827"/>
    </source>
</evidence>
<dbReference type="EMBL" id="FJOG01000006">
    <property type="protein sequence ID" value="CZR55661.1"/>
    <property type="molecule type" value="Genomic_DNA"/>
</dbReference>
<dbReference type="AlphaFoldDB" id="A0A1L7WSB0"/>
<dbReference type="InterPro" id="IPR050416">
    <property type="entry name" value="FAD-linked_Oxidoreductase"/>
</dbReference>
<evidence type="ECO:0000256" key="2">
    <source>
        <dbReference type="ARBA" id="ARBA00022630"/>
    </source>
</evidence>
<evidence type="ECO:0000313" key="6">
    <source>
        <dbReference type="EMBL" id="CZR55661.1"/>
    </source>
</evidence>
<dbReference type="Pfam" id="PF01565">
    <property type="entry name" value="FAD_binding_4"/>
    <property type="match status" value="1"/>
</dbReference>
<dbReference type="SUPFAM" id="SSF56176">
    <property type="entry name" value="FAD-binding/transporter-associated domain-like"/>
    <property type="match status" value="1"/>
</dbReference>
<dbReference type="PANTHER" id="PTHR42973:SF54">
    <property type="entry name" value="FAD-BINDING PCMH-TYPE DOMAIN-CONTAINING PROTEIN"/>
    <property type="match status" value="1"/>
</dbReference>
<dbReference type="PANTHER" id="PTHR42973">
    <property type="entry name" value="BINDING OXIDOREDUCTASE, PUTATIVE (AFU_ORTHOLOGUE AFUA_1G17690)-RELATED"/>
    <property type="match status" value="1"/>
</dbReference>
<evidence type="ECO:0000256" key="1">
    <source>
        <dbReference type="ARBA" id="ARBA00005466"/>
    </source>
</evidence>
<name>A0A1L7WSB0_9HELO</name>
<sequence>MDKTITSYMASLDVLRENDDFELSLALQNNSALLQRALQEGKTEGTRESLTLLACRTIQSCLGEDVKLDPDPELANTNWSQSCWKTPKCIVYPRSAKDVSRTIKILALLHTPFSVRCGGLSPTPGHSSIEDEVLIDLKEMKEIEISEDGKIASVGPGARWNDVYEALDSHGMSVVGPRLPDGGIGGFILGGGLSFFSGEYGLSADKVENFEVVLSDGLIVDANSAEHPDLFWALKGGGANFGVVTRFDLSTVPIRDIWYSMSTYAITEVPEILLAFEQWQLRSADPKSAILLRMGLDSCTITLVYSAAWTKGRPPCFNAFYGIDIMEHLILPTNGTVVLLTQALAKLFPHSPARHDHRAASRKNDLGLYSAVEAYWIWRKETLALRESTGAEVTFMIQHVPKTLIEKGVEDGSNPLGLSAVPQQWWQIIADWDSAEDDDLVRESMSDITDRWKDLAKKQGTHLDFEFMNNAAGDQNPLRSYGETNLQKLKTISAKYDKAQVFQSLQNGGFLLSRA</sequence>
<keyword evidence="4" id="KW-0560">Oxidoreductase</keyword>
<protein>
    <submittedName>
        <fullName evidence="6">Related to 6-hydroxy-d-nicotine oxidase</fullName>
    </submittedName>
</protein>